<organism evidence="1 2">
    <name type="scientific">Caerostris extrusa</name>
    <name type="common">Bark spider</name>
    <name type="synonym">Caerostris bankana</name>
    <dbReference type="NCBI Taxonomy" id="172846"/>
    <lineage>
        <taxon>Eukaryota</taxon>
        <taxon>Metazoa</taxon>
        <taxon>Ecdysozoa</taxon>
        <taxon>Arthropoda</taxon>
        <taxon>Chelicerata</taxon>
        <taxon>Arachnida</taxon>
        <taxon>Araneae</taxon>
        <taxon>Araneomorphae</taxon>
        <taxon>Entelegynae</taxon>
        <taxon>Araneoidea</taxon>
        <taxon>Araneidae</taxon>
        <taxon>Caerostris</taxon>
    </lineage>
</organism>
<dbReference type="AlphaFoldDB" id="A0AAV4P423"/>
<name>A0AAV4P423_CAEEX</name>
<evidence type="ECO:0000313" key="1">
    <source>
        <dbReference type="EMBL" id="GIX91972.1"/>
    </source>
</evidence>
<comment type="caution">
    <text evidence="1">The sequence shown here is derived from an EMBL/GenBank/DDBJ whole genome shotgun (WGS) entry which is preliminary data.</text>
</comment>
<dbReference type="Proteomes" id="UP001054945">
    <property type="component" value="Unassembled WGS sequence"/>
</dbReference>
<evidence type="ECO:0000313" key="2">
    <source>
        <dbReference type="Proteomes" id="UP001054945"/>
    </source>
</evidence>
<proteinExistence type="predicted"/>
<sequence>MTAKSIWSFAIIELIGIGDGHRHFAPEHALRQPLSKTNSAKILYGAGLSFPVCRRYHLKRLMLFNEADILCESRD</sequence>
<reference evidence="1 2" key="1">
    <citation type="submission" date="2021-06" db="EMBL/GenBank/DDBJ databases">
        <title>Caerostris extrusa draft genome.</title>
        <authorList>
            <person name="Kono N."/>
            <person name="Arakawa K."/>
        </authorList>
    </citation>
    <scope>NUCLEOTIDE SEQUENCE [LARGE SCALE GENOMIC DNA]</scope>
</reference>
<keyword evidence="2" id="KW-1185">Reference proteome</keyword>
<protein>
    <submittedName>
        <fullName evidence="1">Uncharacterized protein</fullName>
    </submittedName>
</protein>
<gene>
    <name evidence="1" type="ORF">CEXT_55051</name>
</gene>
<accession>A0AAV4P423</accession>
<dbReference type="EMBL" id="BPLR01021643">
    <property type="protein sequence ID" value="GIX91972.1"/>
    <property type="molecule type" value="Genomic_DNA"/>
</dbReference>